<dbReference type="InterPro" id="IPR018202">
    <property type="entry name" value="Ser_caboxypep_ser_AS"/>
</dbReference>
<dbReference type="PANTHER" id="PTHR11802:SF449">
    <property type="entry name" value="CARBOXYPEPTIDASE"/>
    <property type="match status" value="1"/>
</dbReference>
<comment type="similarity">
    <text evidence="1 2">Belongs to the peptidase S10 family.</text>
</comment>
<feature type="signal peptide" evidence="2">
    <location>
        <begin position="1"/>
        <end position="20"/>
    </location>
</feature>
<evidence type="ECO:0000313" key="4">
    <source>
        <dbReference type="Proteomes" id="UP000236333"/>
    </source>
</evidence>
<gene>
    <name evidence="3" type="ORF">TSOC_004808</name>
</gene>
<keyword evidence="2 3" id="KW-0121">Carboxypeptidase</keyword>
<comment type="caution">
    <text evidence="3">The sequence shown here is derived from an EMBL/GenBank/DDBJ whole genome shotgun (WGS) entry which is preliminary data.</text>
</comment>
<dbReference type="Proteomes" id="UP000236333">
    <property type="component" value="Unassembled WGS sequence"/>
</dbReference>
<dbReference type="Gene3D" id="3.40.50.1820">
    <property type="entry name" value="alpha/beta hydrolase"/>
    <property type="match status" value="1"/>
</dbReference>
<dbReference type="EC" id="3.4.16.-" evidence="2"/>
<dbReference type="OrthoDB" id="443318at2759"/>
<organism evidence="3 4">
    <name type="scientific">Tetrabaena socialis</name>
    <dbReference type="NCBI Taxonomy" id="47790"/>
    <lineage>
        <taxon>Eukaryota</taxon>
        <taxon>Viridiplantae</taxon>
        <taxon>Chlorophyta</taxon>
        <taxon>core chlorophytes</taxon>
        <taxon>Chlorophyceae</taxon>
        <taxon>CS clade</taxon>
        <taxon>Chlamydomonadales</taxon>
        <taxon>Tetrabaenaceae</taxon>
        <taxon>Tetrabaena</taxon>
    </lineage>
</organism>
<dbReference type="EMBL" id="PGGS01000122">
    <property type="protein sequence ID" value="PNH08617.1"/>
    <property type="molecule type" value="Genomic_DNA"/>
</dbReference>
<evidence type="ECO:0000256" key="1">
    <source>
        <dbReference type="ARBA" id="ARBA00009431"/>
    </source>
</evidence>
<dbReference type="Pfam" id="PF00450">
    <property type="entry name" value="Peptidase_S10"/>
    <property type="match status" value="1"/>
</dbReference>
<evidence type="ECO:0000313" key="3">
    <source>
        <dbReference type="EMBL" id="PNH08617.1"/>
    </source>
</evidence>
<dbReference type="PROSITE" id="PS00131">
    <property type="entry name" value="CARBOXYPEPT_SER_SER"/>
    <property type="match status" value="1"/>
</dbReference>
<name>A0A2J8A7W2_9CHLO</name>
<keyword evidence="4" id="KW-1185">Reference proteome</keyword>
<protein>
    <recommendedName>
        <fullName evidence="2">Carboxypeptidase</fullName>
        <ecNumber evidence="2">3.4.16.-</ecNumber>
    </recommendedName>
</protein>
<feature type="non-terminal residue" evidence="3">
    <location>
        <position position="352"/>
    </location>
</feature>
<keyword evidence="2" id="KW-0378">Hydrolase</keyword>
<proteinExistence type="inferred from homology"/>
<dbReference type="PANTHER" id="PTHR11802">
    <property type="entry name" value="SERINE PROTEASE FAMILY S10 SERINE CARBOXYPEPTIDASE"/>
    <property type="match status" value="1"/>
</dbReference>
<dbReference type="SUPFAM" id="SSF53474">
    <property type="entry name" value="alpha/beta-Hydrolases"/>
    <property type="match status" value="1"/>
</dbReference>
<evidence type="ECO:0000256" key="2">
    <source>
        <dbReference type="RuleBase" id="RU361156"/>
    </source>
</evidence>
<keyword evidence="2" id="KW-0645">Protease</keyword>
<dbReference type="PRINTS" id="PR00724">
    <property type="entry name" value="CRBOXYPTASEC"/>
</dbReference>
<dbReference type="GO" id="GO:0004185">
    <property type="term" value="F:serine-type carboxypeptidase activity"/>
    <property type="evidence" value="ECO:0007669"/>
    <property type="project" value="UniProtKB-UniRule"/>
</dbReference>
<sequence length="352" mass="37166">MARALSLLALSLTLCHAALGARYVASVIGTNVSSKLDPAGLVKPTFSGYLPVASDGSAMYYAFYESQSAARAEDIGEAPIVLWLQGGPGCASTFGAFYELGPWSVNPNLSVQRNPGSWNRLFGLLLLDQPVGTGYSLTANGTASIPTDEMGMAAHLYAALQGFFDEHKGMAKRPLFITGESYAGKYVPSIAHYILQAQEDAAAAAATTSTGTAAAANASISAATTAAAVGTAAAAPLRHRRELPADAHALARLPPLFRLAGVAVGNGLTDPRSQTQTLASSAFYQGLLPPALRDEVAGRAVMVVSLIDEGKWVEAHTAREDLRRVYNSLTEDQKERYACFMRSSLPRPKMKK</sequence>
<reference evidence="3 4" key="1">
    <citation type="journal article" date="2017" name="Mol. Biol. Evol.">
        <title>The 4-celled Tetrabaena socialis nuclear genome reveals the essential components for genetic control of cell number at the origin of multicellularity in the volvocine lineage.</title>
        <authorList>
            <person name="Featherston J."/>
            <person name="Arakaki Y."/>
            <person name="Hanschen E.R."/>
            <person name="Ferris P.J."/>
            <person name="Michod R.E."/>
            <person name="Olson B.J.S.C."/>
            <person name="Nozaki H."/>
            <person name="Durand P.M."/>
        </authorList>
    </citation>
    <scope>NUCLEOTIDE SEQUENCE [LARGE SCALE GENOMIC DNA]</scope>
    <source>
        <strain evidence="3 4">NIES-571</strain>
    </source>
</reference>
<dbReference type="InterPro" id="IPR029058">
    <property type="entry name" value="AB_hydrolase_fold"/>
</dbReference>
<feature type="chain" id="PRO_5014209149" description="Carboxypeptidase" evidence="2">
    <location>
        <begin position="21"/>
        <end position="352"/>
    </location>
</feature>
<dbReference type="AlphaFoldDB" id="A0A2J8A7W2"/>
<keyword evidence="2" id="KW-0732">Signal</keyword>
<dbReference type="InterPro" id="IPR001563">
    <property type="entry name" value="Peptidase_S10"/>
</dbReference>
<dbReference type="GO" id="GO:0006508">
    <property type="term" value="P:proteolysis"/>
    <property type="evidence" value="ECO:0007669"/>
    <property type="project" value="UniProtKB-KW"/>
</dbReference>
<accession>A0A2J8A7W2</accession>